<proteinExistence type="inferred from homology"/>
<accession>A0ABS4WA82</accession>
<dbReference type="EMBL" id="JAGIOE010000001">
    <property type="protein sequence ID" value="MBP2373116.1"/>
    <property type="molecule type" value="Genomic_DNA"/>
</dbReference>
<evidence type="ECO:0000313" key="7">
    <source>
        <dbReference type="EMBL" id="MBP2373116.1"/>
    </source>
</evidence>
<dbReference type="PIRSF" id="PIRSF018267">
    <property type="entry name" value="VSR_endonuc"/>
    <property type="match status" value="1"/>
</dbReference>
<dbReference type="SUPFAM" id="SSF52980">
    <property type="entry name" value="Restriction endonuclease-like"/>
    <property type="match status" value="1"/>
</dbReference>
<dbReference type="InterPro" id="IPR011335">
    <property type="entry name" value="Restrct_endonuc-II-like"/>
</dbReference>
<comment type="similarity">
    <text evidence="6">Belongs to the vsr family.</text>
</comment>
<gene>
    <name evidence="7" type="ORF">JOF46_001028</name>
</gene>
<dbReference type="NCBIfam" id="TIGR00632">
    <property type="entry name" value="vsr"/>
    <property type="match status" value="1"/>
</dbReference>
<evidence type="ECO:0000256" key="4">
    <source>
        <dbReference type="ARBA" id="ARBA00022801"/>
    </source>
</evidence>
<dbReference type="Pfam" id="PF03852">
    <property type="entry name" value="Vsr"/>
    <property type="match status" value="2"/>
</dbReference>
<dbReference type="RefSeq" id="WP_209906338.1">
    <property type="nucleotide sequence ID" value="NZ_BAAAMI010000019.1"/>
</dbReference>
<evidence type="ECO:0000256" key="3">
    <source>
        <dbReference type="ARBA" id="ARBA00022763"/>
    </source>
</evidence>
<evidence type="ECO:0000256" key="1">
    <source>
        <dbReference type="ARBA" id="ARBA00022722"/>
    </source>
</evidence>
<evidence type="ECO:0000256" key="2">
    <source>
        <dbReference type="ARBA" id="ARBA00022759"/>
    </source>
</evidence>
<organism evidence="7 8">
    <name type="scientific">Paeniglutamicibacter psychrophenolicus</name>
    <dbReference type="NCBI Taxonomy" id="257454"/>
    <lineage>
        <taxon>Bacteria</taxon>
        <taxon>Bacillati</taxon>
        <taxon>Actinomycetota</taxon>
        <taxon>Actinomycetes</taxon>
        <taxon>Micrococcales</taxon>
        <taxon>Micrococcaceae</taxon>
        <taxon>Paeniglutamicibacter</taxon>
    </lineage>
</organism>
<sequence length="169" mass="18904">MDSMSAQARSQLMGRIRGKDTKPEIFVRSLLHGAGYRYRLHGRVPRRTLETLKRENPAALLRGGKLPGTPDIVFSARRKAVFINGCFWHLHDCPAGQHAPATNRQFWADKRNRTRERDKENAAALHALGWKTIVLWECELRDPKAVLAVLVDFLGPPSAAERATGSKGA</sequence>
<dbReference type="CDD" id="cd00221">
    <property type="entry name" value="Vsr"/>
    <property type="match status" value="1"/>
</dbReference>
<protein>
    <recommendedName>
        <fullName evidence="6">Very short patch repair endonuclease</fullName>
        <ecNumber evidence="6">3.1.-.-</ecNumber>
    </recommendedName>
</protein>
<evidence type="ECO:0000313" key="8">
    <source>
        <dbReference type="Proteomes" id="UP000766570"/>
    </source>
</evidence>
<dbReference type="Gene3D" id="3.40.960.10">
    <property type="entry name" value="VSR Endonuclease"/>
    <property type="match status" value="1"/>
</dbReference>
<evidence type="ECO:0000256" key="5">
    <source>
        <dbReference type="ARBA" id="ARBA00023204"/>
    </source>
</evidence>
<keyword evidence="2 6" id="KW-0255">Endonuclease</keyword>
<comment type="caution">
    <text evidence="7">The sequence shown here is derived from an EMBL/GenBank/DDBJ whole genome shotgun (WGS) entry which is preliminary data.</text>
</comment>
<dbReference type="InterPro" id="IPR004603">
    <property type="entry name" value="DNA_mismatch_endonuc_vsr"/>
</dbReference>
<keyword evidence="3 6" id="KW-0227">DNA damage</keyword>
<keyword evidence="5 6" id="KW-0234">DNA repair</keyword>
<reference evidence="7 8" key="1">
    <citation type="submission" date="2021-03" db="EMBL/GenBank/DDBJ databases">
        <title>Sequencing the genomes of 1000 actinobacteria strains.</title>
        <authorList>
            <person name="Klenk H.-P."/>
        </authorList>
    </citation>
    <scope>NUCLEOTIDE SEQUENCE [LARGE SCALE GENOMIC DNA]</scope>
    <source>
        <strain evidence="7 8">DSM 15454</strain>
    </source>
</reference>
<dbReference type="Proteomes" id="UP000766570">
    <property type="component" value="Unassembled WGS sequence"/>
</dbReference>
<keyword evidence="4 6" id="KW-0378">Hydrolase</keyword>
<dbReference type="GO" id="GO:0004519">
    <property type="term" value="F:endonuclease activity"/>
    <property type="evidence" value="ECO:0007669"/>
    <property type="project" value="UniProtKB-KW"/>
</dbReference>
<name>A0ABS4WA82_9MICC</name>
<evidence type="ECO:0000256" key="6">
    <source>
        <dbReference type="PIRNR" id="PIRNR018267"/>
    </source>
</evidence>
<keyword evidence="8" id="KW-1185">Reference proteome</keyword>
<keyword evidence="1 6" id="KW-0540">Nuclease</keyword>
<dbReference type="GO" id="GO:0016787">
    <property type="term" value="F:hydrolase activity"/>
    <property type="evidence" value="ECO:0007669"/>
    <property type="project" value="UniProtKB-KW"/>
</dbReference>
<comment type="function">
    <text evidence="6">May nick specific sequences that contain T:G mispairs resulting from m5C-deamination.</text>
</comment>
<dbReference type="EC" id="3.1.-.-" evidence="6"/>